<dbReference type="Proteomes" id="UP001566132">
    <property type="component" value="Unassembled WGS sequence"/>
</dbReference>
<dbReference type="EMBL" id="JBDJPC010000005">
    <property type="protein sequence ID" value="KAL1501023.1"/>
    <property type="molecule type" value="Genomic_DNA"/>
</dbReference>
<organism evidence="1 2">
    <name type="scientific">Hypothenemus hampei</name>
    <name type="common">Coffee berry borer</name>
    <dbReference type="NCBI Taxonomy" id="57062"/>
    <lineage>
        <taxon>Eukaryota</taxon>
        <taxon>Metazoa</taxon>
        <taxon>Ecdysozoa</taxon>
        <taxon>Arthropoda</taxon>
        <taxon>Hexapoda</taxon>
        <taxon>Insecta</taxon>
        <taxon>Pterygota</taxon>
        <taxon>Neoptera</taxon>
        <taxon>Endopterygota</taxon>
        <taxon>Coleoptera</taxon>
        <taxon>Polyphaga</taxon>
        <taxon>Cucujiformia</taxon>
        <taxon>Curculionidae</taxon>
        <taxon>Scolytinae</taxon>
        <taxon>Hypothenemus</taxon>
    </lineage>
</organism>
<dbReference type="PANTHER" id="PTHR34924:SF1">
    <property type="entry name" value="PROTEIN FAM166C"/>
    <property type="match status" value="1"/>
</dbReference>
<reference evidence="1 2" key="1">
    <citation type="submission" date="2024-05" db="EMBL/GenBank/DDBJ databases">
        <title>Genetic variation in Jamaican populations of the coffee berry borer (Hypothenemus hampei).</title>
        <authorList>
            <person name="Errbii M."/>
            <person name="Myrie A."/>
        </authorList>
    </citation>
    <scope>NUCLEOTIDE SEQUENCE [LARGE SCALE GENOMIC DNA]</scope>
    <source>
        <strain evidence="1">JA-Hopewell-2020-01-JO</strain>
        <tissue evidence="1">Whole body</tissue>
    </source>
</reference>
<dbReference type="InterPro" id="IPR052329">
    <property type="entry name" value="CIMIP2C"/>
</dbReference>
<protein>
    <submittedName>
        <fullName evidence="1">Uncharacterized protein</fullName>
    </submittedName>
</protein>
<sequence length="192" mass="22737">MGDVRFKDISASHYPPKLQPAFIGANPPLKTNSYDPSHLKYFQNFRNDHISRMRMPPQEWGVTTSPYTPHPDVSIFQKPCKYRTFPQSEISMLDAARQQEIDNFYMACQMHRDQYKDHTGTLHPLDYFKTMDYKYQCPTDPTSVYLKYPERYVRYKDPLVYPLTLERSYRAPLMPERALTGVYNRTSFIGRK</sequence>
<comment type="caution">
    <text evidence="1">The sequence shown here is derived from an EMBL/GenBank/DDBJ whole genome shotgun (WGS) entry which is preliminary data.</text>
</comment>
<accession>A0ABD1EQZ8</accession>
<keyword evidence="2" id="KW-1185">Reference proteome</keyword>
<gene>
    <name evidence="1" type="ORF">ABEB36_006428</name>
</gene>
<dbReference type="AlphaFoldDB" id="A0ABD1EQZ8"/>
<evidence type="ECO:0000313" key="2">
    <source>
        <dbReference type="Proteomes" id="UP001566132"/>
    </source>
</evidence>
<dbReference type="PANTHER" id="PTHR34924">
    <property type="entry name" value="UPF0573 PROTEIN C2ORF70"/>
    <property type="match status" value="1"/>
</dbReference>
<proteinExistence type="predicted"/>
<evidence type="ECO:0000313" key="1">
    <source>
        <dbReference type="EMBL" id="KAL1501023.1"/>
    </source>
</evidence>
<name>A0ABD1EQZ8_HYPHA</name>